<accession>X1D9L0</accession>
<dbReference type="EMBL" id="BART01019541">
    <property type="protein sequence ID" value="GAG93116.1"/>
    <property type="molecule type" value="Genomic_DNA"/>
</dbReference>
<evidence type="ECO:0008006" key="2">
    <source>
        <dbReference type="Google" id="ProtNLM"/>
    </source>
</evidence>
<feature type="non-terminal residue" evidence="1">
    <location>
        <position position="197"/>
    </location>
</feature>
<name>X1D9L0_9ZZZZ</name>
<gene>
    <name evidence="1" type="ORF">S01H4_36529</name>
</gene>
<organism evidence="1">
    <name type="scientific">marine sediment metagenome</name>
    <dbReference type="NCBI Taxonomy" id="412755"/>
    <lineage>
        <taxon>unclassified sequences</taxon>
        <taxon>metagenomes</taxon>
        <taxon>ecological metagenomes</taxon>
    </lineage>
</organism>
<reference evidence="1" key="1">
    <citation type="journal article" date="2014" name="Front. Microbiol.">
        <title>High frequency of phylogenetically diverse reductive dehalogenase-homologous genes in deep subseafloor sedimentary metagenomes.</title>
        <authorList>
            <person name="Kawai M."/>
            <person name="Futagami T."/>
            <person name="Toyoda A."/>
            <person name="Takaki Y."/>
            <person name="Nishi S."/>
            <person name="Hori S."/>
            <person name="Arai W."/>
            <person name="Tsubouchi T."/>
            <person name="Morono Y."/>
            <person name="Uchiyama I."/>
            <person name="Ito T."/>
            <person name="Fujiyama A."/>
            <person name="Inagaki F."/>
            <person name="Takami H."/>
        </authorList>
    </citation>
    <scope>NUCLEOTIDE SEQUENCE</scope>
    <source>
        <strain evidence="1">Expedition CK06-06</strain>
    </source>
</reference>
<dbReference type="AlphaFoldDB" id="X1D9L0"/>
<proteinExistence type="predicted"/>
<protein>
    <recommendedName>
        <fullName evidence="2">DOD-type homing endonuclease domain-containing protein</fullName>
    </recommendedName>
</protein>
<sequence length="197" mass="23131">MNRDGYIEYHTSEKIHKYPYKGKMIHFKSQTIDLLVTPNHKVLCTVTKKGIPGARTAKQFNLVEAKELLNRWSNTAFKRDVKWACAVSPTVFELEPQTEDTKLYYKFKNHKGTISAFSRSENKSYKTLWRWKHNLTKPLSLYLPRILNYDDYLEFMGWYLSEGSTYPSGVNISEKSGRYHEEIISLCRRMGFSPNIN</sequence>
<evidence type="ECO:0000313" key="1">
    <source>
        <dbReference type="EMBL" id="GAG93116.1"/>
    </source>
</evidence>
<comment type="caution">
    <text evidence="1">The sequence shown here is derived from an EMBL/GenBank/DDBJ whole genome shotgun (WGS) entry which is preliminary data.</text>
</comment>